<dbReference type="PANTHER" id="PTHR12526">
    <property type="entry name" value="GLYCOSYLTRANSFERASE"/>
    <property type="match status" value="1"/>
</dbReference>
<dbReference type="Pfam" id="PF13692">
    <property type="entry name" value="Glyco_trans_1_4"/>
    <property type="match status" value="1"/>
</dbReference>
<feature type="non-terminal residue" evidence="1">
    <location>
        <position position="1"/>
    </location>
</feature>
<protein>
    <submittedName>
        <fullName evidence="1">Uncharacterized protein</fullName>
    </submittedName>
</protein>
<dbReference type="PANTHER" id="PTHR12526:SF638">
    <property type="entry name" value="SPORE COAT PROTEIN SA"/>
    <property type="match status" value="1"/>
</dbReference>
<dbReference type="EMBL" id="UINC01139047">
    <property type="protein sequence ID" value="SVD25354.1"/>
    <property type="molecule type" value="Genomic_DNA"/>
</dbReference>
<reference evidence="1" key="1">
    <citation type="submission" date="2018-05" db="EMBL/GenBank/DDBJ databases">
        <authorList>
            <person name="Lanie J.A."/>
            <person name="Ng W.-L."/>
            <person name="Kazmierczak K.M."/>
            <person name="Andrzejewski T.M."/>
            <person name="Davidsen T.M."/>
            <person name="Wayne K.J."/>
            <person name="Tettelin H."/>
            <person name="Glass J.I."/>
            <person name="Rusch D."/>
            <person name="Podicherti R."/>
            <person name="Tsui H.-C.T."/>
            <person name="Winkler M.E."/>
        </authorList>
    </citation>
    <scope>NUCLEOTIDE SEQUENCE</scope>
</reference>
<evidence type="ECO:0000313" key="1">
    <source>
        <dbReference type="EMBL" id="SVD25354.1"/>
    </source>
</evidence>
<gene>
    <name evidence="1" type="ORF">METZ01_LOCUS378208</name>
</gene>
<dbReference type="SUPFAM" id="SSF53756">
    <property type="entry name" value="UDP-Glycosyltransferase/glycogen phosphorylase"/>
    <property type="match status" value="1"/>
</dbReference>
<name>A0A382TTI0_9ZZZZ</name>
<accession>A0A382TTI0</accession>
<proteinExistence type="predicted"/>
<dbReference type="GO" id="GO:0016757">
    <property type="term" value="F:glycosyltransferase activity"/>
    <property type="evidence" value="ECO:0007669"/>
    <property type="project" value="TreeGrafter"/>
</dbReference>
<dbReference type="AlphaFoldDB" id="A0A382TTI0"/>
<dbReference type="Gene3D" id="3.40.50.2000">
    <property type="entry name" value="Glycogen Phosphorylase B"/>
    <property type="match status" value="2"/>
</dbReference>
<sequence>DLDRFTYTPITVNQLSPKVNNEKKKTRFLLIARMLWDKGVGEYVQAARLLTRRYPRTEFCMIGFLDFQNPEAISEAQVNEWISEGIVQYLGVINDIRPEIVKADCVVLPSLFREGTPRSLLEAAAMGRPIITTNSVGCRETVDDGVSGYLCIPSDSIDLSKKMERIIQLNDTQRYEMGRCGRKKMETQFDEQIVVQKYLEVISRNLC</sequence>
<organism evidence="1">
    <name type="scientific">marine metagenome</name>
    <dbReference type="NCBI Taxonomy" id="408172"/>
    <lineage>
        <taxon>unclassified sequences</taxon>
        <taxon>metagenomes</taxon>
        <taxon>ecological metagenomes</taxon>
    </lineage>
</organism>